<dbReference type="PROSITE" id="PS50937">
    <property type="entry name" value="HTH_MERR_2"/>
    <property type="match status" value="1"/>
</dbReference>
<dbReference type="GO" id="GO:0003700">
    <property type="term" value="F:DNA-binding transcription factor activity"/>
    <property type="evidence" value="ECO:0007669"/>
    <property type="project" value="InterPro"/>
</dbReference>
<dbReference type="InterPro" id="IPR000551">
    <property type="entry name" value="MerR-type_HTH_dom"/>
</dbReference>
<evidence type="ECO:0000313" key="3">
    <source>
        <dbReference type="EMBL" id="MCJ7859781.1"/>
    </source>
</evidence>
<dbReference type="Proteomes" id="UP001139207">
    <property type="component" value="Unassembled WGS sequence"/>
</dbReference>
<keyword evidence="1" id="KW-0238">DNA-binding</keyword>
<protein>
    <submittedName>
        <fullName evidence="3">MerR family transcriptional regulator</fullName>
    </submittedName>
</protein>
<dbReference type="SUPFAM" id="SSF46955">
    <property type="entry name" value="Putative DNA-binding domain"/>
    <property type="match status" value="1"/>
</dbReference>
<sequence length="121" mass="13875">MRISEVARRTGLSPSAIRYYEQEDMFGPGQIERASNGYRVYSPDALRRLGLIQAGRDAGFSLAEMKTRLRDWETLPDDERVTLLETQLDVIEERIERLTKSRATVHEALEVLRSGDHRAGR</sequence>
<comment type="caution">
    <text evidence="3">The sequence shown here is derived from an EMBL/GenBank/DDBJ whole genome shotgun (WGS) entry which is preliminary data.</text>
</comment>
<name>A0A9X2B043_9CORY</name>
<accession>A0A9X2B043</accession>
<evidence type="ECO:0000256" key="1">
    <source>
        <dbReference type="ARBA" id="ARBA00023125"/>
    </source>
</evidence>
<dbReference type="PANTHER" id="PTHR30204:SF97">
    <property type="entry name" value="MERR FAMILY REGULATORY PROTEIN"/>
    <property type="match status" value="1"/>
</dbReference>
<dbReference type="InterPro" id="IPR047057">
    <property type="entry name" value="MerR_fam"/>
</dbReference>
<dbReference type="SMART" id="SM00422">
    <property type="entry name" value="HTH_MERR"/>
    <property type="match status" value="1"/>
</dbReference>
<evidence type="ECO:0000259" key="2">
    <source>
        <dbReference type="PROSITE" id="PS50937"/>
    </source>
</evidence>
<dbReference type="PANTHER" id="PTHR30204">
    <property type="entry name" value="REDOX-CYCLING DRUG-SENSING TRANSCRIPTIONAL ACTIVATOR SOXR"/>
    <property type="match status" value="1"/>
</dbReference>
<proteinExistence type="predicted"/>
<dbReference type="AlphaFoldDB" id="A0A9X2B043"/>
<gene>
    <name evidence="3" type="ORF">MUN33_13845</name>
</gene>
<keyword evidence="4" id="KW-1185">Reference proteome</keyword>
<dbReference type="Gene3D" id="1.10.1660.10">
    <property type="match status" value="1"/>
</dbReference>
<reference evidence="3" key="1">
    <citation type="submission" date="2022-04" db="EMBL/GenBank/DDBJ databases">
        <title>Corynebacterium kalidii LD5P10.</title>
        <authorList>
            <person name="Sun J.Q."/>
        </authorList>
    </citation>
    <scope>NUCLEOTIDE SEQUENCE</scope>
    <source>
        <strain evidence="3">LD5P10</strain>
    </source>
</reference>
<dbReference type="PROSITE" id="PS00552">
    <property type="entry name" value="HTH_MERR_1"/>
    <property type="match status" value="1"/>
</dbReference>
<dbReference type="InterPro" id="IPR009061">
    <property type="entry name" value="DNA-bd_dom_put_sf"/>
</dbReference>
<organism evidence="3 4">
    <name type="scientific">Corynebacterium kalidii</name>
    <dbReference type="NCBI Taxonomy" id="2931982"/>
    <lineage>
        <taxon>Bacteria</taxon>
        <taxon>Bacillati</taxon>
        <taxon>Actinomycetota</taxon>
        <taxon>Actinomycetes</taxon>
        <taxon>Mycobacteriales</taxon>
        <taxon>Corynebacteriaceae</taxon>
        <taxon>Corynebacterium</taxon>
    </lineage>
</organism>
<evidence type="ECO:0000313" key="4">
    <source>
        <dbReference type="Proteomes" id="UP001139207"/>
    </source>
</evidence>
<dbReference type="Pfam" id="PF13411">
    <property type="entry name" value="MerR_1"/>
    <property type="match status" value="1"/>
</dbReference>
<dbReference type="EMBL" id="JALIEA010000017">
    <property type="protein sequence ID" value="MCJ7859781.1"/>
    <property type="molecule type" value="Genomic_DNA"/>
</dbReference>
<feature type="domain" description="HTH merR-type" evidence="2">
    <location>
        <begin position="1"/>
        <end position="71"/>
    </location>
</feature>
<dbReference type="RefSeq" id="WP_244805479.1">
    <property type="nucleotide sequence ID" value="NZ_JALIEA010000017.1"/>
</dbReference>
<dbReference type="GO" id="GO:0003677">
    <property type="term" value="F:DNA binding"/>
    <property type="evidence" value="ECO:0007669"/>
    <property type="project" value="UniProtKB-KW"/>
</dbReference>